<evidence type="ECO:0000313" key="19">
    <source>
        <dbReference type="EMBL" id="CEL25127.1"/>
    </source>
</evidence>
<evidence type="ECO:0000256" key="6">
    <source>
        <dbReference type="ARBA" id="ARBA00012602"/>
    </source>
</evidence>
<dbReference type="AlphaFoldDB" id="A0A0S4FQ01"/>
<keyword evidence="10" id="KW-0479">Metal-binding</keyword>
<dbReference type="GO" id="GO:0004576">
    <property type="term" value="F:oligosaccharyl transferase activity"/>
    <property type="evidence" value="ECO:0007669"/>
    <property type="project" value="InterPro"/>
</dbReference>
<comment type="catalytic activity">
    <reaction evidence="16">
        <text>an archaeal dolichyl phosphooligosaccharide + [protein]-L-asparagine = an archaeal dolichyl phosphate + a glycoprotein with the oligosaccharide chain attached by N-beta-D-glycosyl linkage to a protein L-asparagine.</text>
        <dbReference type="EC" id="2.4.99.21"/>
    </reaction>
</comment>
<dbReference type="EMBL" id="LN734822">
    <property type="protein sequence ID" value="CEL25127.1"/>
    <property type="molecule type" value="Genomic_DNA"/>
</dbReference>
<comment type="cofactor">
    <cofactor evidence="1">
        <name>Mn(2+)</name>
        <dbReference type="ChEBI" id="CHEBI:29035"/>
    </cofactor>
</comment>
<evidence type="ECO:0000256" key="11">
    <source>
        <dbReference type="ARBA" id="ARBA00022842"/>
    </source>
</evidence>
<comment type="similarity">
    <text evidence="5">Belongs to the STT3 family.</text>
</comment>
<evidence type="ECO:0000256" key="2">
    <source>
        <dbReference type="ARBA" id="ARBA00001946"/>
    </source>
</evidence>
<feature type="transmembrane region" description="Helical" evidence="17">
    <location>
        <begin position="378"/>
        <end position="400"/>
    </location>
</feature>
<dbReference type="InterPro" id="IPR003674">
    <property type="entry name" value="Oligo_trans_STT3"/>
</dbReference>
<keyword evidence="12 17" id="KW-1133">Transmembrane helix</keyword>
<accession>A0A0S4FQ01</accession>
<feature type="transmembrane region" description="Helical" evidence="17">
    <location>
        <begin position="204"/>
        <end position="221"/>
    </location>
</feature>
<keyword evidence="11" id="KW-0460">Magnesium</keyword>
<reference evidence="19" key="1">
    <citation type="submission" date="2014-09" db="EMBL/GenBank/DDBJ databases">
        <authorList>
            <person name="Wibberg D."/>
        </authorList>
    </citation>
    <scope>NUCLEOTIDE SEQUENCE [LARGE SCALE GENOMIC DNA]</scope>
    <source>
        <strain evidence="19">Mb9</strain>
    </source>
</reference>
<protein>
    <recommendedName>
        <fullName evidence="6">dolichyl-phosphooligosaccharide-protein glycotransferase</fullName>
        <ecNumber evidence="6">2.4.99.21</ecNumber>
    </recommendedName>
    <alternativeName>
        <fullName evidence="15">Oligosaccharyl transferase</fullName>
    </alternativeName>
</protein>
<comment type="subcellular location">
    <subcellularLocation>
        <location evidence="3">Cell membrane</location>
        <topology evidence="3">Multi-pass membrane protein</topology>
    </subcellularLocation>
</comment>
<organism evidence="19 20">
    <name type="scientific">Methanobacterium formicicum</name>
    <dbReference type="NCBI Taxonomy" id="2162"/>
    <lineage>
        <taxon>Archaea</taxon>
        <taxon>Methanobacteriati</taxon>
        <taxon>Methanobacteriota</taxon>
        <taxon>Methanomada group</taxon>
        <taxon>Methanobacteria</taxon>
        <taxon>Methanobacteriales</taxon>
        <taxon>Methanobacteriaceae</taxon>
        <taxon>Methanobacterium</taxon>
    </lineage>
</organism>
<evidence type="ECO:0000256" key="10">
    <source>
        <dbReference type="ARBA" id="ARBA00022723"/>
    </source>
</evidence>
<dbReference type="GO" id="GO:0005886">
    <property type="term" value="C:plasma membrane"/>
    <property type="evidence" value="ECO:0007669"/>
    <property type="project" value="UniProtKB-SubCell"/>
</dbReference>
<evidence type="ECO:0000256" key="5">
    <source>
        <dbReference type="ARBA" id="ARBA00010810"/>
    </source>
</evidence>
<dbReference type="PANTHER" id="PTHR13872:SF1">
    <property type="entry name" value="DOLICHYL-DIPHOSPHOOLIGOSACCHARIDE--PROTEIN GLYCOSYLTRANSFERASE SUBUNIT STT3B"/>
    <property type="match status" value="1"/>
</dbReference>
<keyword evidence="9 17" id="KW-0812">Transmembrane</keyword>
<evidence type="ECO:0000256" key="17">
    <source>
        <dbReference type="SAM" id="Phobius"/>
    </source>
</evidence>
<evidence type="ECO:0000256" key="12">
    <source>
        <dbReference type="ARBA" id="ARBA00022989"/>
    </source>
</evidence>
<comment type="cofactor">
    <cofactor evidence="2">
        <name>Mg(2+)</name>
        <dbReference type="ChEBI" id="CHEBI:18420"/>
    </cofactor>
</comment>
<keyword evidence="7" id="KW-0328">Glycosyltransferase</keyword>
<keyword evidence="13 17" id="KW-0472">Membrane</keyword>
<name>A0A0S4FQ01_METFO</name>
<gene>
    <name evidence="19" type="ORF">MB9_1491</name>
</gene>
<feature type="transmembrane region" description="Helical" evidence="17">
    <location>
        <begin position="173"/>
        <end position="192"/>
    </location>
</feature>
<keyword evidence="8 19" id="KW-0808">Transferase</keyword>
<dbReference type="PANTHER" id="PTHR13872">
    <property type="entry name" value="DOLICHYL-DIPHOSPHOOLIGOSACCHARIDE--PROTEIN GLYCOSYLTRANSFERASE SUBUNIT"/>
    <property type="match status" value="1"/>
</dbReference>
<evidence type="ECO:0000256" key="8">
    <source>
        <dbReference type="ARBA" id="ARBA00022679"/>
    </source>
</evidence>
<evidence type="ECO:0000256" key="7">
    <source>
        <dbReference type="ARBA" id="ARBA00022676"/>
    </source>
</evidence>
<dbReference type="RefSeq" id="WP_231862986.1">
    <property type="nucleotide sequence ID" value="NZ_LN734822.1"/>
</dbReference>
<dbReference type="Pfam" id="PF02516">
    <property type="entry name" value="STT3"/>
    <property type="match status" value="1"/>
</dbReference>
<evidence type="ECO:0000256" key="15">
    <source>
        <dbReference type="ARBA" id="ARBA00030679"/>
    </source>
</evidence>
<dbReference type="Proteomes" id="UP000062768">
    <property type="component" value="Chromosome I"/>
</dbReference>
<dbReference type="UniPathway" id="UPA00378"/>
<keyword evidence="14" id="KW-0464">Manganese</keyword>
<dbReference type="InterPro" id="IPR048307">
    <property type="entry name" value="STT3_N"/>
</dbReference>
<sequence>MFKIKKSHLTLIAAILLIFFIGFAFRLESAYVTGTPVDEKSFVLDENNLPYMYELDSYYNYRLTNNYIDHGYLGDVIIDGREWDMHSYAPSGVPLDYPPLLIYLTAFIYKFINLFASIPLLVVCFWLSAFIAPLAGVVAYLLTRRLTNEKGAVVAGILTALAPFYFIRTVPGWFDTDIFIILFPILVVWILWEASINKNPKKSLLLSATAGLGMFLFSLAWNGWQYYFYLMLSFGILWILGCYIRGKPVRKSLKIFLTFVGITLILLTVTTGVLNLMKLLYGPLEFVKLTGSQNPWSPWPNIYLSVSELSKPTVEGIISGIGFALFGGIIGLIWTLRVMLNEKLKKRYLKSMNWSIYIFLVLWTFTGFLALFKGSRFIMIMIPPLTISTGIMVGLCVDFLDSLKNNKSPNKFLSLFKKKYLTSILALVVILIVIVPAVANVLQSLEMPPGADDDMWNSLEWIQHNTPNNAVVFSNWAPGHIITSIANRSVSLDGRMAYIETVQSRELDDAYTYGVKSPTTAREYWIDRAFYTSDENLSAGIFRMLATSGDMGFLTLDEYTKNTTRTVEILNNILGVDKSVAMDLMVNYYNLTQIQAEKIIVYTHPDNPTPYVIWTYTQMVNKGYWIFHFGDWDFDTNSGRNFTYNFAGIQHEGNMVKSTTGLSLNLENGYATYKGQVPFCVIRSDGVSENKTYLNESSNFCVVILFDESKMIVIDRRFENSLYTKLALEGINTNKFKSIYRNNSTVVWQSV</sequence>
<comment type="pathway">
    <text evidence="4">Protein modification; protein glycosylation.</text>
</comment>
<feature type="transmembrane region" description="Helical" evidence="17">
    <location>
        <begin position="420"/>
        <end position="439"/>
    </location>
</feature>
<feature type="transmembrane region" description="Helical" evidence="17">
    <location>
        <begin position="114"/>
        <end position="142"/>
    </location>
</feature>
<evidence type="ECO:0000256" key="13">
    <source>
        <dbReference type="ARBA" id="ARBA00023136"/>
    </source>
</evidence>
<evidence type="ECO:0000256" key="1">
    <source>
        <dbReference type="ARBA" id="ARBA00001936"/>
    </source>
</evidence>
<feature type="domain" description="Oligosaccharyl transferase STT3 N-terminal" evidence="18">
    <location>
        <begin position="25"/>
        <end position="432"/>
    </location>
</feature>
<feature type="transmembrane region" description="Helical" evidence="17">
    <location>
        <begin position="227"/>
        <end position="244"/>
    </location>
</feature>
<evidence type="ECO:0000313" key="20">
    <source>
        <dbReference type="Proteomes" id="UP000062768"/>
    </source>
</evidence>
<feature type="transmembrane region" description="Helical" evidence="17">
    <location>
        <begin position="317"/>
        <end position="340"/>
    </location>
</feature>
<dbReference type="EC" id="2.4.99.21" evidence="6"/>
<dbReference type="Gene3D" id="3.40.50.12610">
    <property type="match status" value="1"/>
</dbReference>
<evidence type="ECO:0000256" key="16">
    <source>
        <dbReference type="ARBA" id="ARBA00034066"/>
    </source>
</evidence>
<feature type="transmembrane region" description="Helical" evidence="17">
    <location>
        <begin position="151"/>
        <end position="167"/>
    </location>
</feature>
<feature type="transmembrane region" description="Helical" evidence="17">
    <location>
        <begin position="352"/>
        <end position="372"/>
    </location>
</feature>
<keyword evidence="20" id="KW-1185">Reference proteome</keyword>
<evidence type="ECO:0000256" key="14">
    <source>
        <dbReference type="ARBA" id="ARBA00023211"/>
    </source>
</evidence>
<dbReference type="GeneID" id="26739730"/>
<dbReference type="GO" id="GO:0046872">
    <property type="term" value="F:metal ion binding"/>
    <property type="evidence" value="ECO:0007669"/>
    <property type="project" value="UniProtKB-KW"/>
</dbReference>
<evidence type="ECO:0000259" key="18">
    <source>
        <dbReference type="Pfam" id="PF02516"/>
    </source>
</evidence>
<evidence type="ECO:0000256" key="3">
    <source>
        <dbReference type="ARBA" id="ARBA00004651"/>
    </source>
</evidence>
<evidence type="ECO:0000256" key="4">
    <source>
        <dbReference type="ARBA" id="ARBA00004922"/>
    </source>
</evidence>
<evidence type="ECO:0000256" key="9">
    <source>
        <dbReference type="ARBA" id="ARBA00022692"/>
    </source>
</evidence>
<proteinExistence type="inferred from homology"/>
<feature type="transmembrane region" description="Helical" evidence="17">
    <location>
        <begin position="256"/>
        <end position="277"/>
    </location>
</feature>
<dbReference type="PATRIC" id="fig|2162.10.peg.1557"/>